<dbReference type="EMBL" id="JADKNH010000001">
    <property type="protein sequence ID" value="MBF4692021.1"/>
    <property type="molecule type" value="Genomic_DNA"/>
</dbReference>
<proteinExistence type="predicted"/>
<comment type="caution">
    <text evidence="1">The sequence shown here is derived from an EMBL/GenBank/DDBJ whole genome shotgun (WGS) entry which is preliminary data.</text>
</comment>
<accession>A0ABR9ZNK2</accession>
<evidence type="ECO:0000313" key="1">
    <source>
        <dbReference type="EMBL" id="MBF4692021.1"/>
    </source>
</evidence>
<keyword evidence="2" id="KW-1185">Reference proteome</keyword>
<dbReference type="RefSeq" id="WP_194700246.1">
    <property type="nucleotide sequence ID" value="NZ_JADKNH010000001.1"/>
</dbReference>
<evidence type="ECO:0000313" key="2">
    <source>
        <dbReference type="Proteomes" id="UP000614200"/>
    </source>
</evidence>
<sequence>MHMPAFCDNCGAIFKSGFEFENCRLISLRGNKSGPCPSCGGMGHIPDGVFNFLDGTIELLSGPYVSQMELERLSSVIRASIKNKEDINQIQERIENESGEVSKLADLLPHSRSELYAFLTLILVIIQILMSNNSVESSTVTTNNIMTTKSESIITEIYNDYTLITNQYIINQDGGITEFEEKNMNEY</sequence>
<reference evidence="1 2" key="1">
    <citation type="submission" date="2020-11" db="EMBL/GenBank/DDBJ databases">
        <title>Fusibacter basophilias sp. nov.</title>
        <authorList>
            <person name="Qiu D."/>
        </authorList>
    </citation>
    <scope>NUCLEOTIDE SEQUENCE [LARGE SCALE GENOMIC DNA]</scope>
    <source>
        <strain evidence="1 2">Q10-2</strain>
    </source>
</reference>
<protein>
    <submittedName>
        <fullName evidence="1">Uncharacterized protein</fullName>
    </submittedName>
</protein>
<gene>
    <name evidence="1" type="ORF">ISU02_02775</name>
</gene>
<dbReference type="Proteomes" id="UP000614200">
    <property type="component" value="Unassembled WGS sequence"/>
</dbReference>
<name>A0ABR9ZNK2_9FIRM</name>
<organism evidence="1 2">
    <name type="scientific">Fusibacter ferrireducens</name>
    <dbReference type="NCBI Taxonomy" id="2785058"/>
    <lineage>
        <taxon>Bacteria</taxon>
        <taxon>Bacillati</taxon>
        <taxon>Bacillota</taxon>
        <taxon>Clostridia</taxon>
        <taxon>Eubacteriales</taxon>
        <taxon>Eubacteriales Family XII. Incertae Sedis</taxon>
        <taxon>Fusibacter</taxon>
    </lineage>
</organism>